<proteinExistence type="predicted"/>
<sequence>MSWMNFATVHGGTASMWHADNPFVLIVQLSFGLLLHAGDGDTALAGVTRTAQGLIATQCRVLDSPPYSSCELHRQFWKEACSELLARDLRSAPLLFTAIKGLSWMNLATGHGGTASLRHADNPFVLIEQPSFGLLLDAGDGDTAQAVVTRTAQGLTATQCHVLDSPPYSSFELHREHRKEACSELLARDLRSAALLSTAIKGLSSVNLPTGHGCSASIRHADNRFVLIVQLSFSLLLHAGDGDTAQAGVTRTAQGFIGTQCHVLDSPPYSSWELHRQHRKEGCSELWHVICVQRHCSQPL</sequence>
<gene>
    <name evidence="1" type="ORF">V5799_001267</name>
</gene>
<dbReference type="AlphaFoldDB" id="A0AAQ4D0N8"/>
<accession>A0AAQ4D0N8</accession>
<dbReference type="EMBL" id="JARKHS020036529">
    <property type="protein sequence ID" value="KAK8756028.1"/>
    <property type="molecule type" value="Genomic_DNA"/>
</dbReference>
<evidence type="ECO:0000313" key="2">
    <source>
        <dbReference type="Proteomes" id="UP001321473"/>
    </source>
</evidence>
<organism evidence="1 2">
    <name type="scientific">Amblyomma americanum</name>
    <name type="common">Lone star tick</name>
    <dbReference type="NCBI Taxonomy" id="6943"/>
    <lineage>
        <taxon>Eukaryota</taxon>
        <taxon>Metazoa</taxon>
        <taxon>Ecdysozoa</taxon>
        <taxon>Arthropoda</taxon>
        <taxon>Chelicerata</taxon>
        <taxon>Arachnida</taxon>
        <taxon>Acari</taxon>
        <taxon>Parasitiformes</taxon>
        <taxon>Ixodida</taxon>
        <taxon>Ixodoidea</taxon>
        <taxon>Ixodidae</taxon>
        <taxon>Amblyomminae</taxon>
        <taxon>Amblyomma</taxon>
    </lineage>
</organism>
<name>A0AAQ4D0N8_AMBAM</name>
<evidence type="ECO:0000313" key="1">
    <source>
        <dbReference type="EMBL" id="KAK8756028.1"/>
    </source>
</evidence>
<reference evidence="1 2" key="1">
    <citation type="journal article" date="2023" name="Arcadia Sci">
        <title>De novo assembly of a long-read Amblyomma americanum tick genome.</title>
        <authorList>
            <person name="Chou S."/>
            <person name="Poskanzer K.E."/>
            <person name="Rollins M."/>
            <person name="Thuy-Boun P.S."/>
        </authorList>
    </citation>
    <scope>NUCLEOTIDE SEQUENCE [LARGE SCALE GENOMIC DNA]</scope>
    <source>
        <strain evidence="1">F_SG_1</strain>
        <tissue evidence="1">Salivary glands</tissue>
    </source>
</reference>
<protein>
    <submittedName>
        <fullName evidence="1">Uncharacterized protein</fullName>
    </submittedName>
</protein>
<comment type="caution">
    <text evidence="1">The sequence shown here is derived from an EMBL/GenBank/DDBJ whole genome shotgun (WGS) entry which is preliminary data.</text>
</comment>
<dbReference type="Proteomes" id="UP001321473">
    <property type="component" value="Unassembled WGS sequence"/>
</dbReference>
<keyword evidence="2" id="KW-1185">Reference proteome</keyword>